<keyword evidence="7" id="KW-1185">Reference proteome</keyword>
<organism evidence="5 8">
    <name type="scientific">Aeromicrobium tamlense</name>
    <dbReference type="NCBI Taxonomy" id="375541"/>
    <lineage>
        <taxon>Bacteria</taxon>
        <taxon>Bacillati</taxon>
        <taxon>Actinomycetota</taxon>
        <taxon>Actinomycetes</taxon>
        <taxon>Propionibacteriales</taxon>
        <taxon>Nocardioidaceae</taxon>
        <taxon>Aeromicrobium</taxon>
    </lineage>
</organism>
<dbReference type="Gene3D" id="1.10.357.10">
    <property type="entry name" value="Tetracycline Repressor, domain 2"/>
    <property type="match status" value="1"/>
</dbReference>
<dbReference type="AlphaFoldDB" id="A0A8I0G1V1"/>
<reference evidence="5" key="2">
    <citation type="submission" date="2020-09" db="EMBL/GenBank/DDBJ databases">
        <title>Novel species in genus Aeromicrobium.</title>
        <authorList>
            <person name="Zhang G."/>
        </authorList>
    </citation>
    <scope>NUCLEOTIDE SEQUENCE</scope>
    <source>
        <strain evidence="5">SSW1-57</strain>
    </source>
</reference>
<dbReference type="InterPro" id="IPR001647">
    <property type="entry name" value="HTH_TetR"/>
</dbReference>
<evidence type="ECO:0000313" key="8">
    <source>
        <dbReference type="Proteomes" id="UP000659061"/>
    </source>
</evidence>
<dbReference type="Pfam" id="PF00440">
    <property type="entry name" value="TetR_N"/>
    <property type="match status" value="1"/>
</dbReference>
<dbReference type="EMBL" id="JACWMT010000003">
    <property type="protein sequence ID" value="MBD1271384.1"/>
    <property type="molecule type" value="Genomic_DNA"/>
</dbReference>
<reference evidence="6 7" key="1">
    <citation type="submission" date="2020-07" db="EMBL/GenBank/DDBJ databases">
        <title>Sequencing the genomes of 1000 actinobacteria strains.</title>
        <authorList>
            <person name="Klenk H.-P."/>
        </authorList>
    </citation>
    <scope>NUCLEOTIDE SEQUENCE [LARGE SCALE GENOMIC DNA]</scope>
    <source>
        <strain evidence="6 7">DSM 19087</strain>
    </source>
</reference>
<dbReference type="SUPFAM" id="SSF46689">
    <property type="entry name" value="Homeodomain-like"/>
    <property type="match status" value="1"/>
</dbReference>
<evidence type="ECO:0000313" key="4">
    <source>
        <dbReference type="EMBL" id="MBD1270484.1"/>
    </source>
</evidence>
<dbReference type="GO" id="GO:0003677">
    <property type="term" value="F:DNA binding"/>
    <property type="evidence" value="ECO:0007669"/>
    <property type="project" value="UniProtKB-UniRule"/>
</dbReference>
<dbReference type="PROSITE" id="PS50977">
    <property type="entry name" value="HTH_TETR_2"/>
    <property type="match status" value="1"/>
</dbReference>
<name>A0A8I0G1V1_9ACTN</name>
<feature type="domain" description="HTH tetR-type" evidence="3">
    <location>
        <begin position="5"/>
        <end position="65"/>
    </location>
</feature>
<evidence type="ECO:0000256" key="1">
    <source>
        <dbReference type="ARBA" id="ARBA00023125"/>
    </source>
</evidence>
<comment type="caution">
    <text evidence="5">The sequence shown here is derived from an EMBL/GenBank/DDBJ whole genome shotgun (WGS) entry which is preliminary data.</text>
</comment>
<accession>A0A8I0G1V1</accession>
<evidence type="ECO:0000259" key="3">
    <source>
        <dbReference type="PROSITE" id="PS50977"/>
    </source>
</evidence>
<dbReference type="Pfam" id="PF17940">
    <property type="entry name" value="TetR_C_31"/>
    <property type="match status" value="1"/>
</dbReference>
<sequence>MVRNPERRVRLADAAVRVLARQGSRGLTHRAIDDEAGVPKGTASNYFSSREEIIDAILARIGERLTPDPAVHAELARRSPGVDLFTDYLRDIVHRLTSDPDSTIALFELRLEATRRPHVAAALAEWRRGGLAADVEFNASMGLPGDAADIALFHYAIDGLVLDRLTVPLDEQADVDALVATLVRRILGD</sequence>
<proteinExistence type="predicted"/>
<protein>
    <submittedName>
        <fullName evidence="6">DNA-binding transcriptional regulator YbjK</fullName>
    </submittedName>
    <submittedName>
        <fullName evidence="5">TetR family transcriptional regulator</fullName>
    </submittedName>
</protein>
<keyword evidence="1 2" id="KW-0238">DNA-binding</keyword>
<dbReference type="InterPro" id="IPR041583">
    <property type="entry name" value="TetR_C_31"/>
</dbReference>
<evidence type="ECO:0000256" key="2">
    <source>
        <dbReference type="PROSITE-ProRule" id="PRU00335"/>
    </source>
</evidence>
<dbReference type="Proteomes" id="UP000659061">
    <property type="component" value="Unassembled WGS sequence"/>
</dbReference>
<evidence type="ECO:0000313" key="5">
    <source>
        <dbReference type="EMBL" id="MBD1271384.1"/>
    </source>
</evidence>
<gene>
    <name evidence="6" type="ORF">BJ975_001246</name>
    <name evidence="4" type="ORF">IDH50_09605</name>
    <name evidence="5" type="ORF">IDH50_14155</name>
</gene>
<evidence type="ECO:0000313" key="6">
    <source>
        <dbReference type="EMBL" id="NYI37871.1"/>
    </source>
</evidence>
<dbReference type="Proteomes" id="UP000587211">
    <property type="component" value="Unassembled WGS sequence"/>
</dbReference>
<dbReference type="InterPro" id="IPR009057">
    <property type="entry name" value="Homeodomain-like_sf"/>
</dbReference>
<dbReference type="RefSeq" id="WP_179424337.1">
    <property type="nucleotide sequence ID" value="NZ_BAAAMP010000001.1"/>
</dbReference>
<dbReference type="EMBL" id="JACWMT010000002">
    <property type="protein sequence ID" value="MBD1270484.1"/>
    <property type="molecule type" value="Genomic_DNA"/>
</dbReference>
<evidence type="ECO:0000313" key="7">
    <source>
        <dbReference type="Proteomes" id="UP000587211"/>
    </source>
</evidence>
<feature type="DNA-binding region" description="H-T-H motif" evidence="2">
    <location>
        <begin position="28"/>
        <end position="47"/>
    </location>
</feature>
<dbReference type="EMBL" id="JACBZN010000001">
    <property type="protein sequence ID" value="NYI37871.1"/>
    <property type="molecule type" value="Genomic_DNA"/>
</dbReference>